<dbReference type="GO" id="GO:0032259">
    <property type="term" value="P:methylation"/>
    <property type="evidence" value="ECO:0007669"/>
    <property type="project" value="UniProtKB-KW"/>
</dbReference>
<dbReference type="InterPro" id="IPR029063">
    <property type="entry name" value="SAM-dependent_MTases_sf"/>
</dbReference>
<name>A0A5B9PMF7_9BACT</name>
<dbReference type="EC" id="2.1.1.101" evidence="1"/>
<dbReference type="RefSeq" id="WP_202907476.1">
    <property type="nucleotide sequence ID" value="NZ_CP042912.1"/>
</dbReference>
<proteinExistence type="predicted"/>
<dbReference type="STRING" id="980251.GCA_001642875_02672"/>
<sequence length="256" mass="29090">MNILTRPFRKPKKSHVEVPFIDQLANRFPDSTVAQREIIDSVTPYTMTSPERILALCEAVDHVCKNEIAGDIVECGVWKGGSMAAVAHSLVSRSQDHRTLWMYDTYDGMSEPTDNDVDLRGHSAERLLADADYANSESKDSIWCRCSLNQVKQTLIETGYPESMLRFVKGKVEDTLPLESPEQIAILRLDTDWYESTRCELEILFPKLVPGGVLIIDDYGHWQGCRKAVDEYFESQNVKMFLHRVDYTGRLGIKLG</sequence>
<protein>
    <submittedName>
        <fullName evidence="1">Macrocin O-methyltransferase</fullName>
        <ecNumber evidence="1">2.1.1.101</ecNumber>
    </submittedName>
</protein>
<dbReference type="SUPFAM" id="SSF53335">
    <property type="entry name" value="S-adenosyl-L-methionine-dependent methyltransferases"/>
    <property type="match status" value="1"/>
</dbReference>
<reference evidence="1 2" key="1">
    <citation type="submission" date="2019-08" db="EMBL/GenBank/DDBJ databases">
        <title>Deep-cultivation of Planctomycetes and their phenomic and genomic characterization uncovers novel biology.</title>
        <authorList>
            <person name="Wiegand S."/>
            <person name="Jogler M."/>
            <person name="Boedeker C."/>
            <person name="Pinto D."/>
            <person name="Vollmers J."/>
            <person name="Rivas-Marin E."/>
            <person name="Kohn T."/>
            <person name="Peeters S.H."/>
            <person name="Heuer A."/>
            <person name="Rast P."/>
            <person name="Oberbeckmann S."/>
            <person name="Bunk B."/>
            <person name="Jeske O."/>
            <person name="Meyerdierks A."/>
            <person name="Storesund J.E."/>
            <person name="Kallscheuer N."/>
            <person name="Luecker S."/>
            <person name="Lage O.M."/>
            <person name="Pohl T."/>
            <person name="Merkel B.J."/>
            <person name="Hornburger P."/>
            <person name="Mueller R.-W."/>
            <person name="Bruemmer F."/>
            <person name="Labrenz M."/>
            <person name="Spormann A.M."/>
            <person name="Op den Camp H."/>
            <person name="Overmann J."/>
            <person name="Amann R."/>
            <person name="Jetten M.S.M."/>
            <person name="Mascher T."/>
            <person name="Medema M.H."/>
            <person name="Devos D.P."/>
            <person name="Kaster A.-K."/>
            <person name="Ovreas L."/>
            <person name="Rohde M."/>
            <person name="Galperin M.Y."/>
            <person name="Jogler C."/>
        </authorList>
    </citation>
    <scope>NUCLEOTIDE SEQUENCE [LARGE SCALE GENOMIC DNA]</scope>
    <source>
        <strain evidence="1 2">FC18</strain>
    </source>
</reference>
<keyword evidence="2" id="KW-1185">Reference proteome</keyword>
<evidence type="ECO:0000313" key="1">
    <source>
        <dbReference type="EMBL" id="QEG23503.1"/>
    </source>
</evidence>
<dbReference type="Proteomes" id="UP000322214">
    <property type="component" value="Chromosome"/>
</dbReference>
<keyword evidence="1" id="KW-0489">Methyltransferase</keyword>
<dbReference type="AlphaFoldDB" id="A0A5B9PMF7"/>
<dbReference type="PANTHER" id="PTHR40036:SF1">
    <property type="entry name" value="MACROCIN O-METHYLTRANSFERASE"/>
    <property type="match status" value="1"/>
</dbReference>
<dbReference type="Pfam" id="PF05711">
    <property type="entry name" value="TylF"/>
    <property type="match status" value="1"/>
</dbReference>
<gene>
    <name evidence="1" type="primary">tylF</name>
    <name evidence="1" type="ORF">MFFC18_34020</name>
</gene>
<dbReference type="GO" id="GO:0030769">
    <property type="term" value="F:macrocin O-methyltransferase activity"/>
    <property type="evidence" value="ECO:0007669"/>
    <property type="project" value="UniProtKB-EC"/>
</dbReference>
<dbReference type="PANTHER" id="PTHR40036">
    <property type="entry name" value="MACROCIN O-METHYLTRANSFERASE"/>
    <property type="match status" value="1"/>
</dbReference>
<keyword evidence="1" id="KW-0808">Transferase</keyword>
<accession>A0A5B9PMF7</accession>
<dbReference type="KEGG" id="mff:MFFC18_34020"/>
<dbReference type="InterPro" id="IPR008884">
    <property type="entry name" value="TylF_MeTrfase"/>
</dbReference>
<dbReference type="Gene3D" id="3.40.50.150">
    <property type="entry name" value="Vaccinia Virus protein VP39"/>
    <property type="match status" value="1"/>
</dbReference>
<evidence type="ECO:0000313" key="2">
    <source>
        <dbReference type="Proteomes" id="UP000322214"/>
    </source>
</evidence>
<dbReference type="EMBL" id="CP042912">
    <property type="protein sequence ID" value="QEG23503.1"/>
    <property type="molecule type" value="Genomic_DNA"/>
</dbReference>
<organism evidence="1 2">
    <name type="scientific">Mariniblastus fucicola</name>
    <dbReference type="NCBI Taxonomy" id="980251"/>
    <lineage>
        <taxon>Bacteria</taxon>
        <taxon>Pseudomonadati</taxon>
        <taxon>Planctomycetota</taxon>
        <taxon>Planctomycetia</taxon>
        <taxon>Pirellulales</taxon>
        <taxon>Pirellulaceae</taxon>
        <taxon>Mariniblastus</taxon>
    </lineage>
</organism>